<dbReference type="GO" id="GO:0044843">
    <property type="term" value="P:cell cycle G1/S phase transition"/>
    <property type="evidence" value="ECO:0007669"/>
    <property type="project" value="UniProtKB-ARBA"/>
</dbReference>
<proteinExistence type="inferred from homology"/>
<dbReference type="SUPFAM" id="SSF47954">
    <property type="entry name" value="Cyclin-like"/>
    <property type="match status" value="2"/>
</dbReference>
<keyword evidence="4" id="KW-0131">Cell cycle</keyword>
<gene>
    <name evidence="8" type="ORF">CDV31_013502</name>
</gene>
<evidence type="ECO:0000259" key="6">
    <source>
        <dbReference type="SMART" id="SM00385"/>
    </source>
</evidence>
<dbReference type="GO" id="GO:0016538">
    <property type="term" value="F:cyclin-dependent protein serine/threonine kinase regulator activity"/>
    <property type="evidence" value="ECO:0007669"/>
    <property type="project" value="UniProtKB-ARBA"/>
</dbReference>
<evidence type="ECO:0000256" key="1">
    <source>
        <dbReference type="ARBA" id="ARBA00008742"/>
    </source>
</evidence>
<comment type="caution">
    <text evidence="8">The sequence shown here is derived from an EMBL/GenBank/DDBJ whole genome shotgun (WGS) entry which is preliminary data.</text>
</comment>
<dbReference type="GO" id="GO:0051726">
    <property type="term" value="P:regulation of cell cycle"/>
    <property type="evidence" value="ECO:0007669"/>
    <property type="project" value="UniProtKB-ARBA"/>
</dbReference>
<evidence type="ECO:0000256" key="2">
    <source>
        <dbReference type="ARBA" id="ARBA00022618"/>
    </source>
</evidence>
<evidence type="ECO:0000259" key="7">
    <source>
        <dbReference type="SMART" id="SM01332"/>
    </source>
</evidence>
<protein>
    <submittedName>
        <fullName evidence="8">Uncharacterized protein</fullName>
    </submittedName>
</protein>
<sequence>MDRGQNQQCNTQSHQCRDEVLAEKGNHELQAVISYQLSLQTESLYREEILQHLEYMQDITLPDATMVAAQKEITWSMRSCLIDFLVEAHGYLGLTPQALFLSINLVDRYCSRREVRRGHYWLLGSASLLIASKYGDKRSGDSRRNHPSIREISGLCCGVFNAAIIAHMEMSVLNTLDWVVGHPTVDCFVEMLLSGVERDEEFRNMVAYICEIALYHLDFVSTKPSIVAEASLLLAQVVLQQDATPRVGTSDLVRGTVKTLSAHLRYPRPVLANKFSTPKRSRVSQRLLDFCHQHTR</sequence>
<dbReference type="Pfam" id="PF00134">
    <property type="entry name" value="Cyclin_N"/>
    <property type="match status" value="1"/>
</dbReference>
<evidence type="ECO:0000256" key="3">
    <source>
        <dbReference type="ARBA" id="ARBA00023127"/>
    </source>
</evidence>
<dbReference type="InterPro" id="IPR004367">
    <property type="entry name" value="Cyclin_C-dom"/>
</dbReference>
<dbReference type="SMART" id="SM01332">
    <property type="entry name" value="Cyclin_C"/>
    <property type="match status" value="1"/>
</dbReference>
<feature type="domain" description="Cyclin-like" evidence="6">
    <location>
        <begin position="83"/>
        <end position="174"/>
    </location>
</feature>
<dbReference type="PROSITE" id="PS00292">
    <property type="entry name" value="CYCLINS"/>
    <property type="match status" value="1"/>
</dbReference>
<accession>A0A428T2S5</accession>
<keyword evidence="9" id="KW-1185">Reference proteome</keyword>
<evidence type="ECO:0000313" key="9">
    <source>
        <dbReference type="Proteomes" id="UP000288429"/>
    </source>
</evidence>
<dbReference type="Pfam" id="PF02984">
    <property type="entry name" value="Cyclin_C"/>
    <property type="match status" value="1"/>
</dbReference>
<dbReference type="SMART" id="SM00385">
    <property type="entry name" value="CYCLIN"/>
    <property type="match status" value="1"/>
</dbReference>
<evidence type="ECO:0000313" key="8">
    <source>
        <dbReference type="EMBL" id="RSL96362.1"/>
    </source>
</evidence>
<comment type="similarity">
    <text evidence="1 5">Belongs to the cyclin family.</text>
</comment>
<organism evidence="8 9">
    <name type="scientific">Fusarium ambrosium</name>
    <dbReference type="NCBI Taxonomy" id="131363"/>
    <lineage>
        <taxon>Eukaryota</taxon>
        <taxon>Fungi</taxon>
        <taxon>Dikarya</taxon>
        <taxon>Ascomycota</taxon>
        <taxon>Pezizomycotina</taxon>
        <taxon>Sordariomycetes</taxon>
        <taxon>Hypocreomycetidae</taxon>
        <taxon>Hypocreales</taxon>
        <taxon>Nectriaceae</taxon>
        <taxon>Fusarium</taxon>
        <taxon>Fusarium solani species complex</taxon>
    </lineage>
</organism>
<evidence type="ECO:0000256" key="5">
    <source>
        <dbReference type="RuleBase" id="RU000383"/>
    </source>
</evidence>
<dbReference type="PANTHER" id="PTHR10177">
    <property type="entry name" value="CYCLINS"/>
    <property type="match status" value="1"/>
</dbReference>
<keyword evidence="3 5" id="KW-0195">Cyclin</keyword>
<dbReference type="Gene3D" id="1.10.472.10">
    <property type="entry name" value="Cyclin-like"/>
    <property type="match status" value="2"/>
</dbReference>
<reference evidence="8 9" key="1">
    <citation type="submission" date="2017-06" db="EMBL/GenBank/DDBJ databases">
        <title>Cmopartive genomic analysis of Ambrosia Fusariam Clade fungi.</title>
        <authorList>
            <person name="Stajich J.E."/>
            <person name="Carrillo J."/>
            <person name="Kijimoto T."/>
            <person name="Eskalen A."/>
            <person name="O'Donnell K."/>
            <person name="Kasson M."/>
        </authorList>
    </citation>
    <scope>NUCLEOTIDE SEQUENCE [LARGE SCALE GENOMIC DNA]</scope>
    <source>
        <strain evidence="8 9">NRRL 20438</strain>
    </source>
</reference>
<keyword evidence="2" id="KW-0132">Cell division</keyword>
<dbReference type="InterPro" id="IPR039361">
    <property type="entry name" value="Cyclin"/>
</dbReference>
<dbReference type="InterPro" id="IPR036915">
    <property type="entry name" value="Cyclin-like_sf"/>
</dbReference>
<dbReference type="GO" id="GO:0051301">
    <property type="term" value="P:cell division"/>
    <property type="evidence" value="ECO:0007669"/>
    <property type="project" value="UniProtKB-KW"/>
</dbReference>
<name>A0A428T2S5_9HYPO</name>
<evidence type="ECO:0000256" key="4">
    <source>
        <dbReference type="ARBA" id="ARBA00023306"/>
    </source>
</evidence>
<dbReference type="InterPro" id="IPR013763">
    <property type="entry name" value="Cyclin-like_dom"/>
</dbReference>
<dbReference type="AlphaFoldDB" id="A0A428T2S5"/>
<dbReference type="Proteomes" id="UP000288429">
    <property type="component" value="Unassembled WGS sequence"/>
</dbReference>
<dbReference type="EMBL" id="NIZV01000278">
    <property type="protein sequence ID" value="RSL96362.1"/>
    <property type="molecule type" value="Genomic_DNA"/>
</dbReference>
<dbReference type="InterPro" id="IPR048258">
    <property type="entry name" value="Cyclins_cyclin-box"/>
</dbReference>
<dbReference type="FunFam" id="1.10.472.10:FF:000010">
    <property type="entry name" value="G1/S-specific cyclin Cln1"/>
    <property type="match status" value="1"/>
</dbReference>
<feature type="domain" description="Cyclin C-terminal" evidence="7">
    <location>
        <begin position="183"/>
        <end position="289"/>
    </location>
</feature>
<dbReference type="CDD" id="cd20537">
    <property type="entry name" value="CYCLIN_CCNO-like_rpt2"/>
    <property type="match status" value="1"/>
</dbReference>
<dbReference type="InterPro" id="IPR006671">
    <property type="entry name" value="Cyclin_N"/>
</dbReference>